<feature type="domain" description="Helix-hairpin-helix DNA-binding motif class 1" evidence="2">
    <location>
        <begin position="134"/>
        <end position="153"/>
    </location>
</feature>
<feature type="domain" description="Helix-hairpin-helix DNA-binding motif class 1" evidence="2">
    <location>
        <begin position="164"/>
        <end position="183"/>
    </location>
</feature>
<dbReference type="RefSeq" id="WP_008860099.1">
    <property type="nucleotide sequence ID" value="NZ_JH591188.1"/>
</dbReference>
<dbReference type="GO" id="GO:0006281">
    <property type="term" value="P:DNA repair"/>
    <property type="evidence" value="ECO:0007669"/>
    <property type="project" value="InterPro"/>
</dbReference>
<keyword evidence="1" id="KW-1133">Transmembrane helix</keyword>
<evidence type="ECO:0000259" key="2">
    <source>
        <dbReference type="SMART" id="SM00278"/>
    </source>
</evidence>
<dbReference type="OrthoDB" id="9790239at2"/>
<organism evidence="3 4">
    <name type="scientific">Dialister succinatiphilus YIT 11850</name>
    <dbReference type="NCBI Taxonomy" id="742743"/>
    <lineage>
        <taxon>Bacteria</taxon>
        <taxon>Bacillati</taxon>
        <taxon>Bacillota</taxon>
        <taxon>Negativicutes</taxon>
        <taxon>Veillonellales</taxon>
        <taxon>Veillonellaceae</taxon>
        <taxon>Dialister</taxon>
    </lineage>
</organism>
<dbReference type="InterPro" id="IPR051675">
    <property type="entry name" value="Endo/Exo/Phosphatase_dom_1"/>
</dbReference>
<dbReference type="InterPro" id="IPR019554">
    <property type="entry name" value="Soluble_ligand-bd"/>
</dbReference>
<comment type="caution">
    <text evidence="3">The sequence shown here is derived from an EMBL/GenBank/DDBJ whole genome shotgun (WGS) entry which is preliminary data.</text>
</comment>
<dbReference type="EMBL" id="ADLT01000052">
    <property type="protein sequence ID" value="EHO62480.1"/>
    <property type="molecule type" value="Genomic_DNA"/>
</dbReference>
<dbReference type="eggNOG" id="COG1555">
    <property type="taxonomic scope" value="Bacteria"/>
</dbReference>
<dbReference type="Pfam" id="PF12836">
    <property type="entry name" value="HHH_3"/>
    <property type="match status" value="1"/>
</dbReference>
<keyword evidence="1" id="KW-0472">Membrane</keyword>
<dbReference type="HOGENOM" id="CLU_052011_1_2_9"/>
<reference evidence="3 4" key="1">
    <citation type="submission" date="2011-11" db="EMBL/GenBank/DDBJ databases">
        <title>The Genome Sequence of Dialister succinatiphilus YIT 11850.</title>
        <authorList>
            <consortium name="The Broad Institute Genome Sequencing Platform"/>
            <person name="Earl A."/>
            <person name="Ward D."/>
            <person name="Feldgarden M."/>
            <person name="Gevers D."/>
            <person name="Morotomi M."/>
            <person name="Young S.K."/>
            <person name="Zeng Q."/>
            <person name="Gargeya S."/>
            <person name="Fitzgerald M."/>
            <person name="Haas B."/>
            <person name="Abouelleil A."/>
            <person name="Alvarado L."/>
            <person name="Arachchi H.M."/>
            <person name="Berlin A."/>
            <person name="Brown A."/>
            <person name="Chapman S.B."/>
            <person name="Dunbar C."/>
            <person name="Gearin G."/>
            <person name="Goldberg J."/>
            <person name="Griggs A."/>
            <person name="Gujja S."/>
            <person name="Heiman D."/>
            <person name="Howarth C."/>
            <person name="Lui A."/>
            <person name="MacDonald P.J.P."/>
            <person name="Montmayeur A."/>
            <person name="Murphy C."/>
            <person name="Neiman D."/>
            <person name="Pearson M."/>
            <person name="Priest M."/>
            <person name="Roberts A."/>
            <person name="Saif S."/>
            <person name="Shea T."/>
            <person name="Sisk P."/>
            <person name="Stolte C."/>
            <person name="Sykes S."/>
            <person name="Wortman J."/>
            <person name="Nusbaum C."/>
            <person name="Birren B."/>
        </authorList>
    </citation>
    <scope>NUCLEOTIDE SEQUENCE [LARGE SCALE GENOMIC DNA]</scope>
    <source>
        <strain evidence="3 4">YIT 11850</strain>
    </source>
</reference>
<evidence type="ECO:0000256" key="1">
    <source>
        <dbReference type="SAM" id="Phobius"/>
    </source>
</evidence>
<proteinExistence type="predicted"/>
<accession>H1D1W7</accession>
<evidence type="ECO:0000313" key="3">
    <source>
        <dbReference type="EMBL" id="EHO62480.1"/>
    </source>
</evidence>
<dbReference type="Proteomes" id="UP000003277">
    <property type="component" value="Unassembled WGS sequence"/>
</dbReference>
<dbReference type="GO" id="GO:0015627">
    <property type="term" value="C:type II protein secretion system complex"/>
    <property type="evidence" value="ECO:0007669"/>
    <property type="project" value="TreeGrafter"/>
</dbReference>
<dbReference type="AlphaFoldDB" id="H1D1W7"/>
<dbReference type="InterPro" id="IPR003583">
    <property type="entry name" value="Hlx-hairpin-Hlx_DNA-bd_motif"/>
</dbReference>
<dbReference type="InterPro" id="IPR004509">
    <property type="entry name" value="Competence_ComEA_HhH"/>
</dbReference>
<dbReference type="InterPro" id="IPR010994">
    <property type="entry name" value="RuvA_2-like"/>
</dbReference>
<keyword evidence="1" id="KW-0812">Transmembrane</keyword>
<dbReference type="PANTHER" id="PTHR21180">
    <property type="entry name" value="ENDONUCLEASE/EXONUCLEASE/PHOSPHATASE FAMILY DOMAIN-CONTAINING PROTEIN 1"/>
    <property type="match status" value="1"/>
</dbReference>
<feature type="transmembrane region" description="Helical" evidence="1">
    <location>
        <begin position="12"/>
        <end position="29"/>
    </location>
</feature>
<name>H1D1W7_9FIRM</name>
<gene>
    <name evidence="3" type="ORF">HMPREF9453_01605</name>
</gene>
<dbReference type="STRING" id="742743.HMPREF9453_01605"/>
<dbReference type="GO" id="GO:0015628">
    <property type="term" value="P:protein secretion by the type II secretion system"/>
    <property type="evidence" value="ECO:0007669"/>
    <property type="project" value="TreeGrafter"/>
</dbReference>
<dbReference type="PANTHER" id="PTHR21180:SF32">
    <property type="entry name" value="ENDONUCLEASE_EXONUCLEASE_PHOSPHATASE FAMILY DOMAIN-CONTAINING PROTEIN 1"/>
    <property type="match status" value="1"/>
</dbReference>
<dbReference type="SUPFAM" id="SSF47781">
    <property type="entry name" value="RuvA domain 2-like"/>
    <property type="match status" value="1"/>
</dbReference>
<sequence>MGTEGDKRRAILLCACIACILIGLSFFVLDPLSLRQEKGKPALQVSQAEEGKKGKILVYVVGAVKNPGVYEIPEGSHYYDAVKAAGDVLPYADMTAVNMAEPVTESMKIWIPLDPYMKDPGALGLVNINTAGAKELETLPGIGKVTAEKIMAYREEHGSFRTKEDLKRVPSISDGKFKKLADKITL</sequence>
<keyword evidence="4" id="KW-1185">Reference proteome</keyword>
<protein>
    <submittedName>
        <fullName evidence="3">ComEA protein</fullName>
    </submittedName>
</protein>
<dbReference type="NCBIfam" id="TIGR00426">
    <property type="entry name" value="competence protein ComEA helix-hairpin-helix repeat region"/>
    <property type="match status" value="1"/>
</dbReference>
<evidence type="ECO:0000313" key="4">
    <source>
        <dbReference type="Proteomes" id="UP000003277"/>
    </source>
</evidence>
<dbReference type="GO" id="GO:0003677">
    <property type="term" value="F:DNA binding"/>
    <property type="evidence" value="ECO:0007669"/>
    <property type="project" value="InterPro"/>
</dbReference>
<dbReference type="SMART" id="SM00278">
    <property type="entry name" value="HhH1"/>
    <property type="match status" value="2"/>
</dbReference>
<dbReference type="Gene3D" id="3.10.560.10">
    <property type="entry name" value="Outer membrane lipoprotein wza domain like"/>
    <property type="match status" value="1"/>
</dbReference>
<dbReference type="Gene3D" id="1.10.150.310">
    <property type="entry name" value="Tex RuvX-like domain-like"/>
    <property type="match status" value="1"/>
</dbReference>
<dbReference type="Pfam" id="PF10531">
    <property type="entry name" value="SLBB"/>
    <property type="match status" value="1"/>
</dbReference>
<dbReference type="PATRIC" id="fig|742743.3.peg.1637"/>